<gene>
    <name evidence="1" type="ORF">H257_12135</name>
</gene>
<protein>
    <submittedName>
        <fullName evidence="1">Uncharacterized protein</fullName>
    </submittedName>
</protein>
<dbReference type="AlphaFoldDB" id="W4G0F4"/>
<accession>W4G0F4</accession>
<name>W4G0F4_APHAT</name>
<dbReference type="EMBL" id="KI913152">
    <property type="protein sequence ID" value="ETV72766.1"/>
    <property type="molecule type" value="Genomic_DNA"/>
</dbReference>
<organism evidence="1">
    <name type="scientific">Aphanomyces astaci</name>
    <name type="common">Crayfish plague agent</name>
    <dbReference type="NCBI Taxonomy" id="112090"/>
    <lineage>
        <taxon>Eukaryota</taxon>
        <taxon>Sar</taxon>
        <taxon>Stramenopiles</taxon>
        <taxon>Oomycota</taxon>
        <taxon>Saprolegniomycetes</taxon>
        <taxon>Saprolegniales</taxon>
        <taxon>Verrucalvaceae</taxon>
        <taxon>Aphanomyces</taxon>
    </lineage>
</organism>
<proteinExistence type="predicted"/>
<dbReference type="RefSeq" id="XP_009837552.1">
    <property type="nucleotide sequence ID" value="XM_009839250.1"/>
</dbReference>
<dbReference type="VEuPathDB" id="FungiDB:H257_12135"/>
<dbReference type="GeneID" id="20814131"/>
<sequence>MVAVLEDLHKDLADQGAFRLTGCVTNAFLQQSGVRLANTLMDAGCFHHAKHCMPFEIAASATYLFDTHRLDMNNHIQTISRTSRNRA</sequence>
<reference evidence="1" key="1">
    <citation type="submission" date="2013-12" db="EMBL/GenBank/DDBJ databases">
        <title>The Genome Sequence of Aphanomyces astaci APO3.</title>
        <authorList>
            <consortium name="The Broad Institute Genomics Platform"/>
            <person name="Russ C."/>
            <person name="Tyler B."/>
            <person name="van West P."/>
            <person name="Dieguez-Uribeondo J."/>
            <person name="Young S.K."/>
            <person name="Zeng Q."/>
            <person name="Gargeya S."/>
            <person name="Fitzgerald M."/>
            <person name="Abouelleil A."/>
            <person name="Alvarado L."/>
            <person name="Chapman S.B."/>
            <person name="Gainer-Dewar J."/>
            <person name="Goldberg J."/>
            <person name="Griggs A."/>
            <person name="Gujja S."/>
            <person name="Hansen M."/>
            <person name="Howarth C."/>
            <person name="Imamovic A."/>
            <person name="Ireland A."/>
            <person name="Larimer J."/>
            <person name="McCowan C."/>
            <person name="Murphy C."/>
            <person name="Pearson M."/>
            <person name="Poon T.W."/>
            <person name="Priest M."/>
            <person name="Roberts A."/>
            <person name="Saif S."/>
            <person name="Shea T."/>
            <person name="Sykes S."/>
            <person name="Wortman J."/>
            <person name="Nusbaum C."/>
            <person name="Birren B."/>
        </authorList>
    </citation>
    <scope>NUCLEOTIDE SEQUENCE [LARGE SCALE GENOMIC DNA]</scope>
    <source>
        <strain evidence="1">APO3</strain>
    </source>
</reference>
<evidence type="ECO:0000313" key="1">
    <source>
        <dbReference type="EMBL" id="ETV72766.1"/>
    </source>
</evidence>